<proteinExistence type="predicted"/>
<keyword evidence="3" id="KW-1185">Reference proteome</keyword>
<dbReference type="Proteomes" id="UP000720508">
    <property type="component" value="Unassembled WGS sequence"/>
</dbReference>
<name>A0ABS6C8Y0_9ACTN</name>
<accession>A0ABS6C8Y0</accession>
<comment type="caution">
    <text evidence="2">The sequence shown here is derived from an EMBL/GenBank/DDBJ whole genome shotgun (WGS) entry which is preliminary data.</text>
</comment>
<feature type="domain" description="SnoaL-like" evidence="1">
    <location>
        <begin position="18"/>
        <end position="113"/>
    </location>
</feature>
<dbReference type="EMBL" id="JAHLEM010000036">
    <property type="protein sequence ID" value="MBU3863348.1"/>
    <property type="molecule type" value="Genomic_DNA"/>
</dbReference>
<gene>
    <name evidence="2" type="ORF">KN815_04350</name>
</gene>
<reference evidence="2 3" key="1">
    <citation type="submission" date="2021-06" db="EMBL/GenBank/DDBJ databases">
        <authorList>
            <person name="Pan X."/>
        </authorList>
    </citation>
    <scope>NUCLEOTIDE SEQUENCE [LARGE SCALE GENOMIC DNA]</scope>
    <source>
        <strain evidence="2 3">4503</strain>
    </source>
</reference>
<organism evidence="2 3">
    <name type="scientific">Streptomyces niphimycinicus</name>
    <dbReference type="NCBI Taxonomy" id="2842201"/>
    <lineage>
        <taxon>Bacteria</taxon>
        <taxon>Bacillati</taxon>
        <taxon>Actinomycetota</taxon>
        <taxon>Actinomycetes</taxon>
        <taxon>Kitasatosporales</taxon>
        <taxon>Streptomycetaceae</taxon>
        <taxon>Streptomyces</taxon>
    </lineage>
</organism>
<evidence type="ECO:0000313" key="3">
    <source>
        <dbReference type="Proteomes" id="UP000720508"/>
    </source>
</evidence>
<evidence type="ECO:0000259" key="1">
    <source>
        <dbReference type="Pfam" id="PF12680"/>
    </source>
</evidence>
<dbReference type="RefSeq" id="WP_216340353.1">
    <property type="nucleotide sequence ID" value="NZ_JAHLEM010000036.1"/>
</dbReference>
<sequence length="119" mass="13149">MTDDTTTPFDATDLPDVVKRYLKAHNEHDVPTASATLTPDATVIDDGRTYQGIPAIERWLDRATSEYSYTTTLIGAERDGPDRCTVTQHLEGDFPGGTVDLHYRFTLDQGLISHLTIAP</sequence>
<evidence type="ECO:0000313" key="2">
    <source>
        <dbReference type="EMBL" id="MBU3863348.1"/>
    </source>
</evidence>
<protein>
    <submittedName>
        <fullName evidence="2">Nuclear transport factor 2 family protein</fullName>
    </submittedName>
</protein>
<dbReference type="InterPro" id="IPR037401">
    <property type="entry name" value="SnoaL-like"/>
</dbReference>
<dbReference type="Pfam" id="PF12680">
    <property type="entry name" value="SnoaL_2"/>
    <property type="match status" value="1"/>
</dbReference>